<keyword evidence="6 8" id="KW-1133">Transmembrane helix</keyword>
<feature type="domain" description="Casparian strip membrane protein" evidence="9">
    <location>
        <begin position="32"/>
        <end position="172"/>
    </location>
</feature>
<evidence type="ECO:0000256" key="1">
    <source>
        <dbReference type="ARBA" id="ARBA00004651"/>
    </source>
</evidence>
<feature type="transmembrane region" description="Helical" evidence="8">
    <location>
        <begin position="158"/>
        <end position="179"/>
    </location>
</feature>
<keyword evidence="7 8" id="KW-0472">Membrane</keyword>
<dbReference type="Proteomes" id="UP001318860">
    <property type="component" value="Unassembled WGS sequence"/>
</dbReference>
<dbReference type="Pfam" id="PF04535">
    <property type="entry name" value="CASP_dom"/>
    <property type="match status" value="1"/>
</dbReference>
<evidence type="ECO:0000313" key="10">
    <source>
        <dbReference type="EMBL" id="KAK6122957.1"/>
    </source>
</evidence>
<dbReference type="InterPro" id="IPR044173">
    <property type="entry name" value="CASPL"/>
</dbReference>
<dbReference type="InterPro" id="IPR006459">
    <property type="entry name" value="CASP/CASPL"/>
</dbReference>
<evidence type="ECO:0000313" key="11">
    <source>
        <dbReference type="Proteomes" id="UP001318860"/>
    </source>
</evidence>
<keyword evidence="5 8" id="KW-0812">Transmembrane</keyword>
<keyword evidence="11" id="KW-1185">Reference proteome</keyword>
<comment type="caution">
    <text evidence="10">The sequence shown here is derived from an EMBL/GenBank/DDBJ whole genome shotgun (WGS) entry which is preliminary data.</text>
</comment>
<dbReference type="NCBIfam" id="TIGR01569">
    <property type="entry name" value="A_tha_TIGR01569"/>
    <property type="match status" value="1"/>
</dbReference>
<evidence type="ECO:0000256" key="4">
    <source>
        <dbReference type="ARBA" id="ARBA00022475"/>
    </source>
</evidence>
<name>A0ABR0UK70_REHGL</name>
<comment type="subcellular location">
    <subcellularLocation>
        <location evidence="1 8">Cell membrane</location>
        <topology evidence="1 8">Multi-pass membrane protein</topology>
    </subcellularLocation>
</comment>
<accession>A0ABR0UK70</accession>
<feature type="transmembrane region" description="Helical" evidence="8">
    <location>
        <begin position="37"/>
        <end position="56"/>
    </location>
</feature>
<sequence>MESQYKGCSVNRGIESGTREKELGVANKRKIIRGFDLFLRVAAVVLSLSAAVVLGADRQNTTVAVMLVPTLPAVNVRYFMVANAIACAYGAISVLVITLANREEKPRVATMILVFDLMMVVLLFSSFGASLAVGLISYRGNSHAHWRKVCNVIGKFCHQGSAALGLSAVASLVFFLLVLSKILNLATRENIWLA</sequence>
<organism evidence="10 11">
    <name type="scientific">Rehmannia glutinosa</name>
    <name type="common">Chinese foxglove</name>
    <dbReference type="NCBI Taxonomy" id="99300"/>
    <lineage>
        <taxon>Eukaryota</taxon>
        <taxon>Viridiplantae</taxon>
        <taxon>Streptophyta</taxon>
        <taxon>Embryophyta</taxon>
        <taxon>Tracheophyta</taxon>
        <taxon>Spermatophyta</taxon>
        <taxon>Magnoliopsida</taxon>
        <taxon>eudicotyledons</taxon>
        <taxon>Gunneridae</taxon>
        <taxon>Pentapetalae</taxon>
        <taxon>asterids</taxon>
        <taxon>lamiids</taxon>
        <taxon>Lamiales</taxon>
        <taxon>Orobanchaceae</taxon>
        <taxon>Rehmannieae</taxon>
        <taxon>Rehmannia</taxon>
    </lineage>
</organism>
<comment type="subunit">
    <text evidence="3 8">Homodimer and heterodimers.</text>
</comment>
<gene>
    <name evidence="10" type="ORF">DH2020_043301</name>
</gene>
<protein>
    <recommendedName>
        <fullName evidence="8">CASP-like protein</fullName>
    </recommendedName>
</protein>
<evidence type="ECO:0000256" key="3">
    <source>
        <dbReference type="ARBA" id="ARBA00011489"/>
    </source>
</evidence>
<dbReference type="PANTHER" id="PTHR36488:SF8">
    <property type="entry name" value="CASP-LIKE PROTEIN 1U1"/>
    <property type="match status" value="1"/>
</dbReference>
<feature type="transmembrane region" description="Helical" evidence="8">
    <location>
        <begin position="76"/>
        <end position="100"/>
    </location>
</feature>
<comment type="similarity">
    <text evidence="2 8">Belongs to the Casparian strip membrane proteins (CASP) family.</text>
</comment>
<dbReference type="EMBL" id="JABTTQ020002619">
    <property type="protein sequence ID" value="KAK6122957.1"/>
    <property type="molecule type" value="Genomic_DNA"/>
</dbReference>
<feature type="transmembrane region" description="Helical" evidence="8">
    <location>
        <begin position="112"/>
        <end position="138"/>
    </location>
</feature>
<keyword evidence="4 8" id="KW-1003">Cell membrane</keyword>
<proteinExistence type="inferred from homology"/>
<evidence type="ECO:0000256" key="5">
    <source>
        <dbReference type="ARBA" id="ARBA00022692"/>
    </source>
</evidence>
<evidence type="ECO:0000256" key="6">
    <source>
        <dbReference type="ARBA" id="ARBA00022989"/>
    </source>
</evidence>
<evidence type="ECO:0000259" key="9">
    <source>
        <dbReference type="Pfam" id="PF04535"/>
    </source>
</evidence>
<evidence type="ECO:0000256" key="2">
    <source>
        <dbReference type="ARBA" id="ARBA00007651"/>
    </source>
</evidence>
<evidence type="ECO:0000256" key="7">
    <source>
        <dbReference type="ARBA" id="ARBA00023136"/>
    </source>
</evidence>
<dbReference type="PANTHER" id="PTHR36488">
    <property type="entry name" value="CASP-LIKE PROTEIN 1U1"/>
    <property type="match status" value="1"/>
</dbReference>
<reference evidence="10 11" key="1">
    <citation type="journal article" date="2021" name="Comput. Struct. Biotechnol. J.">
        <title>De novo genome assembly of the potent medicinal plant Rehmannia glutinosa using nanopore technology.</title>
        <authorList>
            <person name="Ma L."/>
            <person name="Dong C."/>
            <person name="Song C."/>
            <person name="Wang X."/>
            <person name="Zheng X."/>
            <person name="Niu Y."/>
            <person name="Chen S."/>
            <person name="Feng W."/>
        </authorList>
    </citation>
    <scope>NUCLEOTIDE SEQUENCE [LARGE SCALE GENOMIC DNA]</scope>
    <source>
        <strain evidence="10">DH-2019</strain>
    </source>
</reference>
<dbReference type="InterPro" id="IPR006702">
    <property type="entry name" value="CASP_dom"/>
</dbReference>
<evidence type="ECO:0000256" key="8">
    <source>
        <dbReference type="RuleBase" id="RU361233"/>
    </source>
</evidence>